<evidence type="ECO:0000313" key="1">
    <source>
        <dbReference type="EMBL" id="MFC4666176.1"/>
    </source>
</evidence>
<reference evidence="2" key="1">
    <citation type="journal article" date="2019" name="Int. J. Syst. Evol. Microbiol.">
        <title>The Global Catalogue of Microorganisms (GCM) 10K type strain sequencing project: providing services to taxonomists for standard genome sequencing and annotation.</title>
        <authorList>
            <consortium name="The Broad Institute Genomics Platform"/>
            <consortium name="The Broad Institute Genome Sequencing Center for Infectious Disease"/>
            <person name="Wu L."/>
            <person name="Ma J."/>
        </authorList>
    </citation>
    <scope>NUCLEOTIDE SEQUENCE [LARGE SCALE GENOMIC DNA]</scope>
    <source>
        <strain evidence="2">CGMCC 4.7357</strain>
    </source>
</reference>
<protein>
    <submittedName>
        <fullName evidence="1">Uncharacterized protein</fullName>
    </submittedName>
</protein>
<name>A0ABV9K857_9PORP</name>
<proteinExistence type="predicted"/>
<sequence length="89" mass="10330">MMISILFILLPTIILLGRLSFQAGAIWLITEEQIEGELSFKFNLKNHLFRWAEKFVIGWFCLLNIVTSNHIQKAAQTTLIQLQNHKFEG</sequence>
<organism evidence="1 2">
    <name type="scientific">Falsiporphyromonas endometrii</name>
    <dbReference type="NCBI Taxonomy" id="1387297"/>
    <lineage>
        <taxon>Bacteria</taxon>
        <taxon>Pseudomonadati</taxon>
        <taxon>Bacteroidota</taxon>
        <taxon>Bacteroidia</taxon>
        <taxon>Bacteroidales</taxon>
        <taxon>Porphyromonadaceae</taxon>
        <taxon>Falsiporphyromonas</taxon>
    </lineage>
</organism>
<dbReference type="EMBL" id="JBHSGO010000180">
    <property type="protein sequence ID" value="MFC4666176.1"/>
    <property type="molecule type" value="Genomic_DNA"/>
</dbReference>
<keyword evidence="2" id="KW-1185">Reference proteome</keyword>
<gene>
    <name evidence="1" type="ORF">ACFO3G_06145</name>
</gene>
<evidence type="ECO:0000313" key="2">
    <source>
        <dbReference type="Proteomes" id="UP001596020"/>
    </source>
</evidence>
<dbReference type="RefSeq" id="WP_380078989.1">
    <property type="nucleotide sequence ID" value="NZ_JBHSGO010000180.1"/>
</dbReference>
<accession>A0ABV9K857</accession>
<dbReference type="Proteomes" id="UP001596020">
    <property type="component" value="Unassembled WGS sequence"/>
</dbReference>
<comment type="caution">
    <text evidence="1">The sequence shown here is derived from an EMBL/GenBank/DDBJ whole genome shotgun (WGS) entry which is preliminary data.</text>
</comment>